<proteinExistence type="predicted"/>
<name>A0A9P4JLG3_9PLEO</name>
<dbReference type="EMBL" id="ML993973">
    <property type="protein sequence ID" value="KAF2201497.1"/>
    <property type="molecule type" value="Genomic_DNA"/>
</dbReference>
<feature type="region of interest" description="Disordered" evidence="1">
    <location>
        <begin position="82"/>
        <end position="101"/>
    </location>
</feature>
<dbReference type="Gene3D" id="3.40.50.410">
    <property type="entry name" value="von Willebrand factor, type A domain"/>
    <property type="match status" value="1"/>
</dbReference>
<protein>
    <submittedName>
        <fullName evidence="4">Uncharacterized protein</fullName>
    </submittedName>
</protein>
<accession>A0A9P4JLG3</accession>
<sequence>MKSNYVLALQSPIGLAQCTENAVRHSPLNSTFPVLVPLDRSLLLSDSDFQCYLERTFALNKEIPVRPKENSASKLDNTLDKAKENEASEVTEQTESTVGTEAVSELVKAPFKQSGPSSVENTCPQKSQALNSPYTTSLLQHPATADRTLPDNKMRTENSDITNISSLNPLVDLFHDMLDAHGKTLHSLLESAWKEDPLITLRIIFYSRSIHLGQGNQGTTYRALAWLAYNHPLTFFKNLQWLVKPVIEKKKVDNKKTDSSLEGVKGKEEAKADKDDDFDIVGANEAVEDGEVAAVQDEQSYDVLYGMSHGYWKDLLNILALFVEGEFRVDGDVSKALIDHPQQSGAAKRKREFDPDKAKEIRNKKVREQNEKVSQILENDKHYRALHVTVARLFGAQLKKDIALLRSGKKPEHKRISLAAKWAPSAEGFHDKTTFVLSSIAEVAFPDPTVFDIAADPEHREEYLRRAREELRRTILSPLRKALYVVERDIAANKFEAIKYERVPSLAMNRYSGLFIEKDQVHFTEYLKQLSEGKTTISGAVLLPSTLVNKALGICDTSTDIHPRMPLKFMKIAKAQGQGIRTVLNGQWNTLVDRVRASGTLASSIAVCDVSGSMSSPRFKDGTAPMDSSIGLSLLISQVTEQPFGGTIITFHEEPSVIEVGGPNDTRDFVEKAQAILRSPWGGSTDFVAVFEKLILPMAIQNQIKPEDMVKQVFVFSDMQFNQVENGWSYNCVTQPDRTAFGSSYGRIRQAYLDAGYEMPKLIFWNLASGREHGGGKPVTVDDNMTVLVRGYSQGMLKVLLETGGFDGEEIEEIEEEDVVDEDDVVEVKKKNKEKVDPLIVVMKALSHRAYDMLTVVD</sequence>
<comment type="caution">
    <text evidence="4">The sequence shown here is derived from an EMBL/GenBank/DDBJ whole genome shotgun (WGS) entry which is preliminary data.</text>
</comment>
<feature type="compositionally biased region" description="Polar residues" evidence="1">
    <location>
        <begin position="114"/>
        <end position="139"/>
    </location>
</feature>
<dbReference type="PANTHER" id="PTHR31373">
    <property type="entry name" value="OS06G0652100 PROTEIN"/>
    <property type="match status" value="1"/>
</dbReference>
<evidence type="ECO:0000259" key="2">
    <source>
        <dbReference type="Pfam" id="PF11443"/>
    </source>
</evidence>
<feature type="domain" description="DUF2828" evidence="2">
    <location>
        <begin position="156"/>
        <end position="601"/>
    </location>
</feature>
<keyword evidence="5" id="KW-1185">Reference proteome</keyword>
<dbReference type="InterPro" id="IPR011205">
    <property type="entry name" value="UCP015417_vWA"/>
</dbReference>
<dbReference type="Proteomes" id="UP000799536">
    <property type="component" value="Unassembled WGS sequence"/>
</dbReference>
<dbReference type="InterPro" id="IPR056690">
    <property type="entry name" value="DUF7788"/>
</dbReference>
<dbReference type="Pfam" id="PF11443">
    <property type="entry name" value="DUF2828"/>
    <property type="match status" value="1"/>
</dbReference>
<dbReference type="SUPFAM" id="SSF53300">
    <property type="entry name" value="vWA-like"/>
    <property type="match status" value="1"/>
</dbReference>
<dbReference type="Pfam" id="PF25043">
    <property type="entry name" value="DUF7788"/>
    <property type="match status" value="1"/>
</dbReference>
<feature type="compositionally biased region" description="Polar residues" evidence="1">
    <location>
        <begin position="88"/>
        <end position="99"/>
    </location>
</feature>
<evidence type="ECO:0000313" key="4">
    <source>
        <dbReference type="EMBL" id="KAF2201497.1"/>
    </source>
</evidence>
<gene>
    <name evidence="4" type="ORF">GQ43DRAFT_448772</name>
</gene>
<evidence type="ECO:0000256" key="1">
    <source>
        <dbReference type="SAM" id="MobiDB-lite"/>
    </source>
</evidence>
<evidence type="ECO:0000259" key="3">
    <source>
        <dbReference type="Pfam" id="PF25043"/>
    </source>
</evidence>
<dbReference type="InterPro" id="IPR036465">
    <property type="entry name" value="vWFA_dom_sf"/>
</dbReference>
<dbReference type="InterPro" id="IPR058580">
    <property type="entry name" value="DUF2828"/>
</dbReference>
<dbReference type="PANTHER" id="PTHR31373:SF27">
    <property type="entry name" value="TROVE DOMAIN-CONTAINING PROTEIN"/>
    <property type="match status" value="1"/>
</dbReference>
<organism evidence="4 5">
    <name type="scientific">Delitschia confertaspora ATCC 74209</name>
    <dbReference type="NCBI Taxonomy" id="1513339"/>
    <lineage>
        <taxon>Eukaryota</taxon>
        <taxon>Fungi</taxon>
        <taxon>Dikarya</taxon>
        <taxon>Ascomycota</taxon>
        <taxon>Pezizomycotina</taxon>
        <taxon>Dothideomycetes</taxon>
        <taxon>Pleosporomycetidae</taxon>
        <taxon>Pleosporales</taxon>
        <taxon>Delitschiaceae</taxon>
        <taxon>Delitschia</taxon>
    </lineage>
</organism>
<feature type="region of interest" description="Disordered" evidence="1">
    <location>
        <begin position="111"/>
        <end position="153"/>
    </location>
</feature>
<dbReference type="OrthoDB" id="1149618at2759"/>
<dbReference type="AlphaFoldDB" id="A0A9P4JLG3"/>
<reference evidence="4" key="1">
    <citation type="journal article" date="2020" name="Stud. Mycol.">
        <title>101 Dothideomycetes genomes: a test case for predicting lifestyles and emergence of pathogens.</title>
        <authorList>
            <person name="Haridas S."/>
            <person name="Albert R."/>
            <person name="Binder M."/>
            <person name="Bloem J."/>
            <person name="Labutti K."/>
            <person name="Salamov A."/>
            <person name="Andreopoulos B."/>
            <person name="Baker S."/>
            <person name="Barry K."/>
            <person name="Bills G."/>
            <person name="Bluhm B."/>
            <person name="Cannon C."/>
            <person name="Castanera R."/>
            <person name="Culley D."/>
            <person name="Daum C."/>
            <person name="Ezra D."/>
            <person name="Gonzalez J."/>
            <person name="Henrissat B."/>
            <person name="Kuo A."/>
            <person name="Liang C."/>
            <person name="Lipzen A."/>
            <person name="Lutzoni F."/>
            <person name="Magnuson J."/>
            <person name="Mondo S."/>
            <person name="Nolan M."/>
            <person name="Ohm R."/>
            <person name="Pangilinan J."/>
            <person name="Park H.-J."/>
            <person name="Ramirez L."/>
            <person name="Alfaro M."/>
            <person name="Sun H."/>
            <person name="Tritt A."/>
            <person name="Yoshinaga Y."/>
            <person name="Zwiers L.-H."/>
            <person name="Turgeon B."/>
            <person name="Goodwin S."/>
            <person name="Spatafora J."/>
            <person name="Crous P."/>
            <person name="Grigoriev I."/>
        </authorList>
    </citation>
    <scope>NUCLEOTIDE SEQUENCE</scope>
    <source>
        <strain evidence="4">ATCC 74209</strain>
    </source>
</reference>
<evidence type="ECO:0000313" key="5">
    <source>
        <dbReference type="Proteomes" id="UP000799536"/>
    </source>
</evidence>
<feature type="domain" description="DUF7788" evidence="3">
    <location>
        <begin position="603"/>
        <end position="845"/>
    </location>
</feature>